<dbReference type="Proteomes" id="UP000885660">
    <property type="component" value="Unassembled WGS sequence"/>
</dbReference>
<dbReference type="Gene3D" id="3.40.50.150">
    <property type="entry name" value="Vaccinia Virus protein VP39"/>
    <property type="match status" value="1"/>
</dbReference>
<gene>
    <name evidence="2" type="ORF">ENG47_00145</name>
</gene>
<dbReference type="InterPro" id="IPR051720">
    <property type="entry name" value="rRNA_MeTrfase/Polyamine_Synth"/>
</dbReference>
<proteinExistence type="predicted"/>
<reference evidence="2" key="1">
    <citation type="journal article" date="2020" name="mSystems">
        <title>Genome- and Community-Level Interaction Insights into Carbon Utilization and Element Cycling Functions of Hydrothermarchaeota in Hydrothermal Sediment.</title>
        <authorList>
            <person name="Zhou Z."/>
            <person name="Liu Y."/>
            <person name="Xu W."/>
            <person name="Pan J."/>
            <person name="Luo Z.H."/>
            <person name="Li M."/>
        </authorList>
    </citation>
    <scope>NUCLEOTIDE SEQUENCE [LARGE SCALE GENOMIC DNA]</scope>
    <source>
        <strain evidence="2">HyVt-219</strain>
    </source>
</reference>
<dbReference type="EMBL" id="DRBC01000011">
    <property type="protein sequence ID" value="HDN84150.1"/>
    <property type="molecule type" value="Genomic_DNA"/>
</dbReference>
<keyword evidence="2" id="KW-0489">Methyltransferase</keyword>
<dbReference type="PANTHER" id="PTHR23290:SF0">
    <property type="entry name" value="RRNA N6-ADENOSINE-METHYLTRANSFERASE METTL5"/>
    <property type="match status" value="1"/>
</dbReference>
<name>A0A7V0QQG2_UNCAE</name>
<dbReference type="GO" id="GO:0006596">
    <property type="term" value="P:polyamine biosynthetic process"/>
    <property type="evidence" value="ECO:0007669"/>
    <property type="project" value="TreeGrafter"/>
</dbReference>
<comment type="caution">
    <text evidence="2">The sequence shown here is derived from an EMBL/GenBank/DDBJ whole genome shotgun (WGS) entry which is preliminary data.</text>
</comment>
<dbReference type="PANTHER" id="PTHR23290">
    <property type="entry name" value="RRNA N6-ADENOSINE-METHYLTRANSFERASE METTL5"/>
    <property type="match status" value="1"/>
</dbReference>
<protein>
    <submittedName>
        <fullName evidence="2">Methyltransferase</fullName>
    </submittedName>
</protein>
<feature type="domain" description="N(4)-bis(aminopropyl)spermidine synthase C-terminal" evidence="1">
    <location>
        <begin position="89"/>
        <end position="337"/>
    </location>
</feature>
<dbReference type="Pfam" id="PF01861">
    <property type="entry name" value="BpsA_C"/>
    <property type="match status" value="1"/>
</dbReference>
<evidence type="ECO:0000259" key="1">
    <source>
        <dbReference type="Pfam" id="PF01861"/>
    </source>
</evidence>
<evidence type="ECO:0000313" key="2">
    <source>
        <dbReference type="EMBL" id="HDN84150.1"/>
    </source>
</evidence>
<dbReference type="InterPro" id="IPR029063">
    <property type="entry name" value="SAM-dependent_MTases_sf"/>
</dbReference>
<dbReference type="AlphaFoldDB" id="A0A7V0QQG2"/>
<dbReference type="InterPro" id="IPR002723">
    <property type="entry name" value="BpsA_C"/>
</dbReference>
<organism evidence="2">
    <name type="scientific">Aerophobetes bacterium</name>
    <dbReference type="NCBI Taxonomy" id="2030807"/>
    <lineage>
        <taxon>Bacteria</taxon>
        <taxon>Candidatus Aerophobota</taxon>
    </lineage>
</organism>
<dbReference type="GO" id="GO:0008168">
    <property type="term" value="F:methyltransferase activity"/>
    <property type="evidence" value="ECO:0007669"/>
    <property type="project" value="UniProtKB-KW"/>
</dbReference>
<keyword evidence="2" id="KW-0808">Transferase</keyword>
<accession>A0A7V0QQG2</accession>
<dbReference type="GO" id="GO:0032259">
    <property type="term" value="P:methylation"/>
    <property type="evidence" value="ECO:0007669"/>
    <property type="project" value="UniProtKB-KW"/>
</dbReference>
<sequence length="343" mass="40110">MRQIVNQILRQLASGPKDFWQLIVKQDYSVKEFIHTLKELNNSGVIEKEGPLYKLNTKNLRKKPHKYLESKCPVCGIGIDLDNDFVYLKEQFRNLVRGRPLPSEEYDQGFMRQEDTVRRAVFMYERGDVEDKNIFILGDDDLLSLAIGLMKLSNLITVVEADRRIVDFINEKAKKLNLNKLQAIEYNAMKELPSDLCNQYHTFVTDPVETWLGFKIFVGRCIQSLKGAGCSGYFGLTHLEASLKKWYEFQKFLINCNFVITDILRDFSFYPEDDNKWQRFYSTYALYREMPDAGLPKIDWYRSSFIRIEAIDEINSPRLSSVSSSSEEGIYFDEEAWATPRKR</sequence>